<comment type="similarity">
    <text evidence="8">Belongs to the uracil-DNA glycosylase (UDG) superfamily. Type 5 (UDGb) family.</text>
</comment>
<evidence type="ECO:0000313" key="11">
    <source>
        <dbReference type="EMBL" id="SDN61944.1"/>
    </source>
</evidence>
<accession>A0A1H0CVP9</accession>
<keyword evidence="5" id="KW-0408">Iron</keyword>
<dbReference type="GO" id="GO:0046872">
    <property type="term" value="F:metal ion binding"/>
    <property type="evidence" value="ECO:0007669"/>
    <property type="project" value="UniProtKB-KW"/>
</dbReference>
<feature type="domain" description="Uracil-DNA glycosylase-like" evidence="10">
    <location>
        <begin position="42"/>
        <end position="208"/>
    </location>
</feature>
<dbReference type="RefSeq" id="WP_170842434.1">
    <property type="nucleotide sequence ID" value="NZ_FNIT01000001.1"/>
</dbReference>
<keyword evidence="7" id="KW-0234">DNA repair</keyword>
<dbReference type="InterPro" id="IPR051536">
    <property type="entry name" value="UDG_Type-4/5"/>
</dbReference>
<evidence type="ECO:0000256" key="5">
    <source>
        <dbReference type="ARBA" id="ARBA00023004"/>
    </source>
</evidence>
<evidence type="ECO:0000256" key="8">
    <source>
        <dbReference type="ARBA" id="ARBA00023779"/>
    </source>
</evidence>
<evidence type="ECO:0000313" key="12">
    <source>
        <dbReference type="Proteomes" id="UP000198793"/>
    </source>
</evidence>
<dbReference type="GO" id="GO:0006284">
    <property type="term" value="P:base-excision repair"/>
    <property type="evidence" value="ECO:0007669"/>
    <property type="project" value="InterPro"/>
</dbReference>
<dbReference type="GO" id="GO:0004844">
    <property type="term" value="F:uracil DNA N-glycosylase activity"/>
    <property type="evidence" value="ECO:0007669"/>
    <property type="project" value="InterPro"/>
</dbReference>
<evidence type="ECO:0000256" key="4">
    <source>
        <dbReference type="ARBA" id="ARBA00022801"/>
    </source>
</evidence>
<dbReference type="SMART" id="SM00986">
    <property type="entry name" value="UDG"/>
    <property type="match status" value="1"/>
</dbReference>
<reference evidence="11 12" key="1">
    <citation type="submission" date="2016-10" db="EMBL/GenBank/DDBJ databases">
        <authorList>
            <person name="de Groot N.N."/>
        </authorList>
    </citation>
    <scope>NUCLEOTIDE SEQUENCE [LARGE SCALE GENOMIC DNA]</scope>
    <source>
        <strain evidence="12">L7-484,KACC 16230,DSM 25025</strain>
    </source>
</reference>
<proteinExistence type="inferred from homology"/>
<keyword evidence="1" id="KW-0004">4Fe-4S</keyword>
<keyword evidence="6" id="KW-0411">Iron-sulfur</keyword>
<dbReference type="InterPro" id="IPR044147">
    <property type="entry name" value="UdgB-like"/>
</dbReference>
<evidence type="ECO:0000259" key="10">
    <source>
        <dbReference type="SMART" id="SM00986"/>
    </source>
</evidence>
<evidence type="ECO:0000256" key="9">
    <source>
        <dbReference type="ARBA" id="ARBA00023887"/>
    </source>
</evidence>
<dbReference type="SMART" id="SM00987">
    <property type="entry name" value="UreE_C"/>
    <property type="match status" value="1"/>
</dbReference>
<organism evidence="11 12">
    <name type="scientific">Aureimonas jatrophae</name>
    <dbReference type="NCBI Taxonomy" id="1166073"/>
    <lineage>
        <taxon>Bacteria</taxon>
        <taxon>Pseudomonadati</taxon>
        <taxon>Pseudomonadota</taxon>
        <taxon>Alphaproteobacteria</taxon>
        <taxon>Hyphomicrobiales</taxon>
        <taxon>Aurantimonadaceae</taxon>
        <taxon>Aureimonas</taxon>
    </lineage>
</organism>
<dbReference type="Proteomes" id="UP000198793">
    <property type="component" value="Unassembled WGS sequence"/>
</dbReference>
<dbReference type="AlphaFoldDB" id="A0A1H0CVP9"/>
<dbReference type="PANTHER" id="PTHR33693">
    <property type="entry name" value="TYPE-5 URACIL-DNA GLYCOSYLASE"/>
    <property type="match status" value="1"/>
</dbReference>
<dbReference type="Pfam" id="PF03167">
    <property type="entry name" value="UDG"/>
    <property type="match status" value="1"/>
</dbReference>
<evidence type="ECO:0000256" key="2">
    <source>
        <dbReference type="ARBA" id="ARBA00022723"/>
    </source>
</evidence>
<evidence type="ECO:0000256" key="1">
    <source>
        <dbReference type="ARBA" id="ARBA00022485"/>
    </source>
</evidence>
<keyword evidence="2" id="KW-0479">Metal-binding</keyword>
<dbReference type="InterPro" id="IPR005122">
    <property type="entry name" value="Uracil-DNA_glycosylase-like"/>
</dbReference>
<dbReference type="Gene3D" id="3.40.470.10">
    <property type="entry name" value="Uracil-DNA glycosylase-like domain"/>
    <property type="match status" value="1"/>
</dbReference>
<evidence type="ECO:0000256" key="7">
    <source>
        <dbReference type="ARBA" id="ARBA00023204"/>
    </source>
</evidence>
<sequence length="218" mass="23352">MSINAPEPPRDCPLCPRLVAFREEWRAREPDWFNAPVPVFAPRAGLGAAKLLVVGLAPGVRGANRTGRAFTGDYAGDLLYATLKLFGFARGEFEARPDDTLELTQAAIVNSVRCVPPENKPVGAEINTCRQFLQPLPADLPSLRVLVTLGRIAHESAIRALGAKLSAAPFAHGAVATVGGFAVVSSYHCSRYNTNTGRLTEAMFHDVFAKARALVDAA</sequence>
<dbReference type="InterPro" id="IPR036895">
    <property type="entry name" value="Uracil-DNA_glycosylase-like_sf"/>
</dbReference>
<evidence type="ECO:0000256" key="6">
    <source>
        <dbReference type="ARBA" id="ARBA00023014"/>
    </source>
</evidence>
<dbReference type="GO" id="GO:0033958">
    <property type="term" value="F:DNA-deoxyinosine glycosylase activity"/>
    <property type="evidence" value="ECO:0007669"/>
    <property type="project" value="InterPro"/>
</dbReference>
<keyword evidence="3" id="KW-0227">DNA damage</keyword>
<dbReference type="STRING" id="1166073.SAMN05192530_101484"/>
<dbReference type="GO" id="GO:0051539">
    <property type="term" value="F:4 iron, 4 sulfur cluster binding"/>
    <property type="evidence" value="ECO:0007669"/>
    <property type="project" value="UniProtKB-KW"/>
</dbReference>
<gene>
    <name evidence="11" type="ORF">SAMN05192530_101484</name>
</gene>
<dbReference type="PANTHER" id="PTHR33693:SF3">
    <property type="entry name" value="TYPE-5 URACIL-DNA GLYCOSYLASE"/>
    <property type="match status" value="1"/>
</dbReference>
<dbReference type="EMBL" id="FNIT01000001">
    <property type="protein sequence ID" value="SDN61944.1"/>
    <property type="molecule type" value="Genomic_DNA"/>
</dbReference>
<dbReference type="SUPFAM" id="SSF52141">
    <property type="entry name" value="Uracil-DNA glycosylase-like"/>
    <property type="match status" value="1"/>
</dbReference>
<evidence type="ECO:0000256" key="3">
    <source>
        <dbReference type="ARBA" id="ARBA00022763"/>
    </source>
</evidence>
<protein>
    <recommendedName>
        <fullName evidence="9">Type-5 uracil-DNA glycosylase</fullName>
    </recommendedName>
</protein>
<dbReference type="CDD" id="cd10031">
    <property type="entry name" value="UDG-F5_TTUDGB_like"/>
    <property type="match status" value="1"/>
</dbReference>
<name>A0A1H0CVP9_9HYPH</name>
<keyword evidence="4" id="KW-0378">Hydrolase</keyword>
<keyword evidence="12" id="KW-1185">Reference proteome</keyword>